<name>A0A3Q7GQ79_SOLLC</name>
<feature type="region of interest" description="Disordered" evidence="1">
    <location>
        <begin position="277"/>
        <end position="296"/>
    </location>
</feature>
<accession>A0A3Q7GQ79</accession>
<dbReference type="STRING" id="4081.A0A3Q7GQ79"/>
<dbReference type="EnsemblPlants" id="Solyc05g054850.1.1">
    <property type="protein sequence ID" value="Solyc05g054850.1.1.1"/>
    <property type="gene ID" value="Solyc05g054850.1"/>
</dbReference>
<dbReference type="GO" id="GO:0019210">
    <property type="term" value="F:kinase inhibitor activity"/>
    <property type="evidence" value="ECO:0007669"/>
    <property type="project" value="InterPro"/>
</dbReference>
<dbReference type="PaxDb" id="4081-Solyc05g054850.1.1"/>
<dbReference type="OMA" id="IRRSCDN"/>
<dbReference type="PANTHER" id="PTHR33312:SF20">
    <property type="entry name" value="MEMBRANE-ASSOCIATED KINASE REGULATOR 4-RELATED"/>
    <property type="match status" value="1"/>
</dbReference>
<dbReference type="FunCoup" id="A0A3Q7GQ79">
    <property type="interactions" value="890"/>
</dbReference>
<dbReference type="GO" id="GO:0005886">
    <property type="term" value="C:plasma membrane"/>
    <property type="evidence" value="ECO:0007669"/>
    <property type="project" value="InterPro"/>
</dbReference>
<feature type="compositionally biased region" description="Basic and acidic residues" evidence="1">
    <location>
        <begin position="246"/>
        <end position="258"/>
    </location>
</feature>
<dbReference type="AlphaFoldDB" id="A0A3Q7GQ79"/>
<proteinExistence type="predicted"/>
<dbReference type="PANTHER" id="PTHR33312">
    <property type="entry name" value="MEMBRANE-ASSOCIATED KINASE REGULATOR 4-RELATED"/>
    <property type="match status" value="1"/>
</dbReference>
<dbReference type="Gramene" id="Solyc05g054850.1.1">
    <property type="protein sequence ID" value="Solyc05g054850.1.1.1"/>
    <property type="gene ID" value="Solyc05g054850.1"/>
</dbReference>
<sequence length="364" mass="40778">MEYEEIRRSCDNVVEEEDYIDMEVSSNSNMFSQFTNSPSQAREFEFQMFPSCIDKDTTTSPADELFHNGKLLPLHLPFGTTQMVEKLLQNPNKHAHGTRKNDVYDESFSTPLFRTTTNTPTSNNTPFESCNVSPVESCQVSRELNPEEYMFEYSADANNANPVDDDENTKRSWTKKLKHIKNSAFGSKLKSSRSYLKSFFSKSGCSNEYSAAASRNIAKGPFPIAKEAKKESFGQIHRGGSNSKGVKKENDRDHQEIRGRHRRSFSGAIKRFSTAKSSSSSFSSSTSGSLSASSSNNSNEFQEMHFFKRNNNSYSDIENSIQAAIAHCKNSQHARKTISDIGVCSLSASKVITKEQERPGLCRG</sequence>
<evidence type="ECO:0000313" key="2">
    <source>
        <dbReference type="EnsemblPlants" id="Solyc05g054850.1.1.1"/>
    </source>
</evidence>
<evidence type="ECO:0008006" key="4">
    <source>
        <dbReference type="Google" id="ProtNLM"/>
    </source>
</evidence>
<evidence type="ECO:0000313" key="3">
    <source>
        <dbReference type="Proteomes" id="UP000004994"/>
    </source>
</evidence>
<dbReference type="InParanoid" id="A0A3Q7GQ79"/>
<protein>
    <recommendedName>
        <fullName evidence="4">Membrane-associated kinase regulator 4</fullName>
    </recommendedName>
</protein>
<reference evidence="2" key="1">
    <citation type="journal article" date="2012" name="Nature">
        <title>The tomato genome sequence provides insights into fleshy fruit evolution.</title>
        <authorList>
            <consortium name="Tomato Genome Consortium"/>
        </authorList>
    </citation>
    <scope>NUCLEOTIDE SEQUENCE [LARGE SCALE GENOMIC DNA]</scope>
    <source>
        <strain evidence="2">cv. Heinz 1706</strain>
    </source>
</reference>
<feature type="region of interest" description="Disordered" evidence="1">
    <location>
        <begin position="228"/>
        <end position="268"/>
    </location>
</feature>
<reference evidence="2" key="2">
    <citation type="submission" date="2019-01" db="UniProtKB">
        <authorList>
            <consortium name="EnsemblPlants"/>
        </authorList>
    </citation>
    <scope>IDENTIFICATION</scope>
    <source>
        <strain evidence="2">cv. Heinz 1706</strain>
    </source>
</reference>
<organism evidence="2">
    <name type="scientific">Solanum lycopersicum</name>
    <name type="common">Tomato</name>
    <name type="synonym">Lycopersicon esculentum</name>
    <dbReference type="NCBI Taxonomy" id="4081"/>
    <lineage>
        <taxon>Eukaryota</taxon>
        <taxon>Viridiplantae</taxon>
        <taxon>Streptophyta</taxon>
        <taxon>Embryophyta</taxon>
        <taxon>Tracheophyta</taxon>
        <taxon>Spermatophyta</taxon>
        <taxon>Magnoliopsida</taxon>
        <taxon>eudicotyledons</taxon>
        <taxon>Gunneridae</taxon>
        <taxon>Pentapetalae</taxon>
        <taxon>asterids</taxon>
        <taxon>lamiids</taxon>
        <taxon>Solanales</taxon>
        <taxon>Solanaceae</taxon>
        <taxon>Solanoideae</taxon>
        <taxon>Solaneae</taxon>
        <taxon>Solanum</taxon>
        <taxon>Solanum subgen. Lycopersicon</taxon>
    </lineage>
</organism>
<evidence type="ECO:0000256" key="1">
    <source>
        <dbReference type="SAM" id="MobiDB-lite"/>
    </source>
</evidence>
<keyword evidence="3" id="KW-1185">Reference proteome</keyword>
<dbReference type="InterPro" id="IPR039620">
    <property type="entry name" value="BKI1/MAKR1/3/4"/>
</dbReference>
<dbReference type="Proteomes" id="UP000004994">
    <property type="component" value="Chromosome 5"/>
</dbReference>